<evidence type="ECO:0000256" key="1">
    <source>
        <dbReference type="ARBA" id="ARBA00004141"/>
    </source>
</evidence>
<accession>A0A8K0MW35</accession>
<feature type="compositionally biased region" description="Basic residues" evidence="6">
    <location>
        <begin position="1590"/>
        <end position="1601"/>
    </location>
</feature>
<keyword evidence="10" id="KW-1185">Reference proteome</keyword>
<dbReference type="Gene3D" id="3.40.50.720">
    <property type="entry name" value="NAD(P)-binding Rossmann-like Domain"/>
    <property type="match status" value="2"/>
</dbReference>
<feature type="region of interest" description="Disordered" evidence="6">
    <location>
        <begin position="1973"/>
        <end position="1995"/>
    </location>
</feature>
<dbReference type="InterPro" id="IPR044849">
    <property type="entry name" value="CASTOR/POLLUX/SYM8-like"/>
</dbReference>
<dbReference type="Pfam" id="PF22614">
    <property type="entry name" value="Slo-like_RCK"/>
    <property type="match status" value="1"/>
</dbReference>
<evidence type="ECO:0000256" key="3">
    <source>
        <dbReference type="ARBA" id="ARBA00022692"/>
    </source>
</evidence>
<feature type="domain" description="RCK N-terminal" evidence="8">
    <location>
        <begin position="757"/>
        <end position="900"/>
    </location>
</feature>
<feature type="region of interest" description="Disordered" evidence="6">
    <location>
        <begin position="92"/>
        <end position="122"/>
    </location>
</feature>
<evidence type="ECO:0000256" key="2">
    <source>
        <dbReference type="ARBA" id="ARBA00008577"/>
    </source>
</evidence>
<organism evidence="9 10">
    <name type="scientific">Cocos nucifera</name>
    <name type="common">Coconut palm</name>
    <dbReference type="NCBI Taxonomy" id="13894"/>
    <lineage>
        <taxon>Eukaryota</taxon>
        <taxon>Viridiplantae</taxon>
        <taxon>Streptophyta</taxon>
        <taxon>Embryophyta</taxon>
        <taxon>Tracheophyta</taxon>
        <taxon>Spermatophyta</taxon>
        <taxon>Magnoliopsida</taxon>
        <taxon>Liliopsida</taxon>
        <taxon>Arecaceae</taxon>
        <taxon>Arecoideae</taxon>
        <taxon>Cocoseae</taxon>
        <taxon>Attaleinae</taxon>
        <taxon>Cocos</taxon>
    </lineage>
</organism>
<keyword evidence="5 7" id="KW-0472">Membrane</keyword>
<name>A0A8K0MW35_COCNU</name>
<dbReference type="GO" id="GO:0016020">
    <property type="term" value="C:membrane"/>
    <property type="evidence" value="ECO:0007669"/>
    <property type="project" value="UniProtKB-SubCell"/>
</dbReference>
<dbReference type="PANTHER" id="PTHR31563:SF1">
    <property type="entry name" value="ION CHANNEL CASTOR-RELATED"/>
    <property type="match status" value="1"/>
</dbReference>
<comment type="caution">
    <text evidence="9">The sequence shown here is derived from an EMBL/GenBank/DDBJ whole genome shotgun (WGS) entry which is preliminary data.</text>
</comment>
<protein>
    <recommendedName>
        <fullName evidence="8">RCK N-terminal domain-containing protein</fullName>
    </recommendedName>
</protein>
<dbReference type="Pfam" id="PF06241">
    <property type="entry name" value="Castor_Poll_mid"/>
    <property type="match status" value="1"/>
</dbReference>
<reference evidence="9" key="2">
    <citation type="submission" date="2019-07" db="EMBL/GenBank/DDBJ databases">
        <authorList>
            <person name="Yang Y."/>
            <person name="Bocs S."/>
            <person name="Baudouin L."/>
        </authorList>
    </citation>
    <scope>NUCLEOTIDE SEQUENCE</scope>
    <source>
        <tissue evidence="9">Spear leaf of Hainan Tall coconut</tissue>
    </source>
</reference>
<sequence>MIVDNSPAETLKECLANEKHLVVLNRVPEVDDDSIILDSSPVEALKQLQTSEEEPEKVVVKSSVVNLNYVPEEASNQPEVNADTMILDDSSAEAAKNPPSAIKDRESGGKKQLKQNRASIDGNVTGANKESMVMECCREIDGLFEYHKEVSGYRLNLEEGMSASNNSMIAYLLEESNLPFSKLVEEIYDKLRTRKGVTLALVRGVVLFVGQRMMYGVPNVDADVLEDESRSCLFYWEEKELKQMQEEAEKEEKHHEKEAAELKIQLKKQERSKDNSNNLDNRSPMKGPIYTVTSSMDHALSQQDSLAVEDLRRLFSLLKDCLGWRTEPIDSTVDVMWKATYKRESKPRLHQMTWRMGPKANSVKSEIESEEFRALLQQQKLLHNLIEKALRKSQPLIIVTCFTSLLHKNFSLHDQIIVLQDQHSMLHARLQACDVFHPSESSSIVPQESDHILNRRLKNYALLFSLAVLSIPLITFKHIDNISRLRMPADAEEISLSKELAYRVDVFLSVQPYAKPLALLLATFLLICLGGLALFGVTDDSLADCLWLSWTYVADSGNHANSVAIGPKLVSVSISFGGMLIFAMMLGLVSDTISEKFDSLRKGRSEVIEKNHTLILGWSDKLGSLLNQLSIANESLGGGTVVVMAERDKEEMELDIAKMEFDFKGTSVICRSGSPLILADLKKVSVSKARAVVVLAEDGNADQSDARALRTVLSLTGVKDGLSGHIVVELSDLDNEVLVKLVGGDLVETVVAHDVIGRLMIQCARQPGLAQGSLLNQLSIANESLGGGTVVVMAERDKEEMELDIAKMEFDFKGTSVICRSGSPLILADLKKVSVSKARAVVVLAEDGNADQSDARALRTVLSLTGVKDGLSGHIVVELSDLDNEVLVKLVGGDLVETVVAHDVIGRLMIQCARQPGLAQIWEDILGFENCEFYIKRWSELDGMQFEDVLVSFPDAIPCGIKVASPGGKIILNPDDSYVLQEGDEILVIAEDDDSYAPTTLPAVKDAVYIDIVRPARKPQKILLCGWRRDIDDMIVVLDAFLAPGSELWMFNDVAESEREKKLIDGGLDFSRLENITLVNREGNAVIRRHLESLPLESFDSILILADESVEDSAIQADSRSLATLLLIRDIQAKRLPYKEAMVSHVHQGSFSQGSWIGEMQQASDKSVIISEILDPRTKNLLSMSRISDYVLSNELVSMALAMVAEDRQINDVLEELFAEEVIHSFLRLLELGHGTGARKVIHSFLRLLELGHGTGARKVKRILNLSFCLVGNPRRILQWFDNFAGVGESGHTKGARAISQFAFVNRDICWEELEWKGKHGQSPAVVATKPHYFQDLDVLQTVENFLEYVPDFWSSDELAESVKDGEILKIDKKYFVDQFVWLMYDENCEDMWAVIEEFLMGEQFSYLSRHLLIQLDECMLLAFLKSLSKYVCQNMQCKDFVYPSCWLENLLLACKGDICLDEILLLNAVIIRGRQLLRLMSDEEHGDERRNMEELLPTASVFSDADHWALMKECIQMKQVVAVKWIGLQSWVLCYCLSKECKTPQAWESLFIRNRIPFRKADDYSLLQSDESLEGFDLDSDEKGSTRDGHKKRKRERRKKRKKYGKDESILDELVEFEPSNGWQGLHLGFSSAVLVLDFEAIFLVNLGVIFGVELLSTAPCLGLGNPRRILQWFDNFAGVGESGHTKGARAISQFAFVNRDICWEELEWKGKHGQSPAVVATKPHYFQDLDVLQTVENFLEYVPDFWSSDELAESVKDGEILKIDKKYFVDQFVWLMYDENCEDMWAVIEEFLMGEQFSYLSRHLLIQLDECMLLAFLKSLSKYVCQNMQCKDFVYPSCWLENLLLACKGDICLDEILLLNAVIIRGRQLLRLMSDEEHGDERRNMEELLPTASVFSDADHWALMKECIQMKQVVAVKWIGLQSWVLCYCLSKECKTPQAWESLFIRNRIPFRKADDYSLLQSDESLEGFDLDSDEKGSTRDGHKKRKRERRKKRKKYGKDESILDELVEFEPSNGWQGLHLGGRSWLLSTDGFSCVWNMVFEHDKHGTYGNCCVAWQIRWEEKVDIPEHLSAHCFKTWMKWVCSKWQ</sequence>
<reference evidence="9" key="1">
    <citation type="journal article" date="2017" name="Gigascience">
        <title>The genome draft of coconut (Cocos nucifera).</title>
        <authorList>
            <person name="Xiao Y."/>
            <person name="Xu P."/>
            <person name="Fan H."/>
            <person name="Baudouin L."/>
            <person name="Xia W."/>
            <person name="Bocs S."/>
            <person name="Xu J."/>
            <person name="Li Q."/>
            <person name="Guo A."/>
            <person name="Zhou L."/>
            <person name="Li J."/>
            <person name="Wu Y."/>
            <person name="Ma Z."/>
            <person name="Armero A."/>
            <person name="Issali A.E."/>
            <person name="Liu N."/>
            <person name="Peng M."/>
            <person name="Yang Y."/>
        </authorList>
    </citation>
    <scope>NUCLEOTIDE SEQUENCE</scope>
    <source>
        <tissue evidence="9">Spear leaf of Hainan Tall coconut</tissue>
    </source>
</reference>
<gene>
    <name evidence="9" type="ORF">COCNU_01G022030</name>
</gene>
<feature type="transmembrane region" description="Helical" evidence="7">
    <location>
        <begin position="517"/>
        <end position="537"/>
    </location>
</feature>
<evidence type="ECO:0000256" key="6">
    <source>
        <dbReference type="SAM" id="MobiDB-lite"/>
    </source>
</evidence>
<proteinExistence type="inferred from homology"/>
<keyword evidence="3 7" id="KW-0812">Transmembrane</keyword>
<feature type="region of interest" description="Disordered" evidence="6">
    <location>
        <begin position="264"/>
        <end position="288"/>
    </location>
</feature>
<dbReference type="OrthoDB" id="414047at2759"/>
<dbReference type="GO" id="GO:0006813">
    <property type="term" value="P:potassium ion transport"/>
    <property type="evidence" value="ECO:0007669"/>
    <property type="project" value="InterPro"/>
</dbReference>
<dbReference type="PANTHER" id="PTHR31563">
    <property type="entry name" value="ION CHANNEL POLLUX-RELATED"/>
    <property type="match status" value="1"/>
</dbReference>
<comment type="subcellular location">
    <subcellularLocation>
        <location evidence="1">Membrane</location>
        <topology evidence="1">Multi-pass membrane protein</topology>
    </subcellularLocation>
</comment>
<dbReference type="InterPro" id="IPR003148">
    <property type="entry name" value="RCK_N"/>
</dbReference>
<evidence type="ECO:0000256" key="7">
    <source>
        <dbReference type="SAM" id="Phobius"/>
    </source>
</evidence>
<feature type="domain" description="RCK N-terminal" evidence="8">
    <location>
        <begin position="610"/>
        <end position="751"/>
    </location>
</feature>
<evidence type="ECO:0000256" key="4">
    <source>
        <dbReference type="ARBA" id="ARBA00022989"/>
    </source>
</evidence>
<feature type="region of interest" description="Disordered" evidence="6">
    <location>
        <begin position="1579"/>
        <end position="1601"/>
    </location>
</feature>
<evidence type="ECO:0000256" key="5">
    <source>
        <dbReference type="ARBA" id="ARBA00023136"/>
    </source>
</evidence>
<feature type="compositionally biased region" description="Basic residues" evidence="6">
    <location>
        <begin position="1984"/>
        <end position="1995"/>
    </location>
</feature>
<dbReference type="EMBL" id="CM017872">
    <property type="protein sequence ID" value="KAG1328269.1"/>
    <property type="molecule type" value="Genomic_DNA"/>
</dbReference>
<keyword evidence="4 7" id="KW-1133">Transmembrane helix</keyword>
<evidence type="ECO:0000259" key="8">
    <source>
        <dbReference type="PROSITE" id="PS51201"/>
    </source>
</evidence>
<comment type="similarity">
    <text evidence="2">Belongs to the castor/pollux (TC 1.A.1.23) family.</text>
</comment>
<feature type="transmembrane region" description="Helical" evidence="7">
    <location>
        <begin position="569"/>
        <end position="589"/>
    </location>
</feature>
<dbReference type="Proteomes" id="UP000797356">
    <property type="component" value="Chromosome 1"/>
</dbReference>
<dbReference type="PROSITE" id="PS51201">
    <property type="entry name" value="RCK_N"/>
    <property type="match status" value="2"/>
</dbReference>
<evidence type="ECO:0000313" key="10">
    <source>
        <dbReference type="Proteomes" id="UP000797356"/>
    </source>
</evidence>
<evidence type="ECO:0000313" key="9">
    <source>
        <dbReference type="EMBL" id="KAG1328269.1"/>
    </source>
</evidence>
<dbReference type="InterPro" id="IPR010420">
    <property type="entry name" value="CASTOR/POLLUX/SYM8_dom"/>
</dbReference>